<gene>
    <name evidence="5" type="ORF">HF909_06465</name>
</gene>
<evidence type="ECO:0000313" key="6">
    <source>
        <dbReference type="Proteomes" id="UP000593970"/>
    </source>
</evidence>
<dbReference type="Gene3D" id="3.90.1150.10">
    <property type="entry name" value="Aspartate Aminotransferase, domain 1"/>
    <property type="match status" value="1"/>
</dbReference>
<dbReference type="InterPro" id="IPR015422">
    <property type="entry name" value="PyrdxlP-dep_Trfase_small"/>
</dbReference>
<proteinExistence type="inferred from homology"/>
<dbReference type="Proteomes" id="UP000593970">
    <property type="component" value="Chromosome"/>
</dbReference>
<keyword evidence="5" id="KW-0808">Transferase</keyword>
<protein>
    <submittedName>
        <fullName evidence="5">Aminotransferase class I/II-fold pyridoxal phosphate-dependent enzyme</fullName>
    </submittedName>
</protein>
<dbReference type="Pfam" id="PF01041">
    <property type="entry name" value="DegT_DnrJ_EryC1"/>
    <property type="match status" value="1"/>
</dbReference>
<reference evidence="6" key="1">
    <citation type="submission" date="2020-04" db="EMBL/GenBank/DDBJ databases">
        <title>Ralstonia solanacearum UW576, UW763, UW773, and UW774.</title>
        <authorList>
            <person name="Steidl O."/>
            <person name="Truchon A."/>
            <person name="Allen C."/>
        </authorList>
    </citation>
    <scope>NUCLEOTIDE SEQUENCE [LARGE SCALE GENOMIC DNA]</scope>
    <source>
        <strain evidence="6">UW774</strain>
    </source>
</reference>
<comment type="similarity">
    <text evidence="1 4">Belongs to the DegT/DnrJ/EryC1 family.</text>
</comment>
<dbReference type="EMBL" id="CP051169">
    <property type="protein sequence ID" value="QOK96102.1"/>
    <property type="molecule type" value="Genomic_DNA"/>
</dbReference>
<evidence type="ECO:0000313" key="5">
    <source>
        <dbReference type="EMBL" id="QOK96102.1"/>
    </source>
</evidence>
<evidence type="ECO:0000256" key="1">
    <source>
        <dbReference type="ARBA" id="ARBA00037999"/>
    </source>
</evidence>
<accession>A0AA92K0D2</accession>
<sequence length="427" mass="46706">MSKELREVHLALDGGRKTRTLEWPTYDKGYVDLGRGDEVAALRAIESRRLFRYDSRAHGETEVGQLEQELAEYFDARYVLACSSGTTALALALLGLGIKRGDLVACPAFTFAATPSAIILAGATPVVIEVDENLHMDPADLEAKLTPEVKAVVAVHMRGFGCDIDRLVSIADAHGIPLVEDSVPALGVSLGGGRKLGTIGRAGAFSMQSDKCINTGEGGFLVTSDRDVFERAVVLSGAYEKQLHRHTAPSLPSISDLTLPIFSFRLDEIRGAMARHQLAGLNQRVATFQENYEYVASRISDLKSIHLRQSVAPRAFLGESLIFRLPDATAQQVSWFVEALNAEGIGARALGDDSRPNVRCFWNWRFVFPEMTQEETIGRYTRSATFLKEAVDVPMSITLTKSDCDELVAAITKVCHAYSRLALVSHH</sequence>
<dbReference type="Gene3D" id="3.40.640.10">
    <property type="entry name" value="Type I PLP-dependent aspartate aminotransferase-like (Major domain)"/>
    <property type="match status" value="1"/>
</dbReference>
<organism evidence="5 6">
    <name type="scientific">Ralstonia solanacearum</name>
    <name type="common">Pseudomonas solanacearum</name>
    <dbReference type="NCBI Taxonomy" id="305"/>
    <lineage>
        <taxon>Bacteria</taxon>
        <taxon>Pseudomonadati</taxon>
        <taxon>Pseudomonadota</taxon>
        <taxon>Betaproteobacteria</taxon>
        <taxon>Burkholderiales</taxon>
        <taxon>Burkholderiaceae</taxon>
        <taxon>Ralstonia</taxon>
        <taxon>Ralstonia solanacearum species complex</taxon>
    </lineage>
</organism>
<dbReference type="PIRSF" id="PIRSF000390">
    <property type="entry name" value="PLP_StrS"/>
    <property type="match status" value="1"/>
</dbReference>
<name>A0AA92K0D2_RALSL</name>
<dbReference type="AlphaFoldDB" id="A0AA92K0D2"/>
<dbReference type="GO" id="GO:0000271">
    <property type="term" value="P:polysaccharide biosynthetic process"/>
    <property type="evidence" value="ECO:0007669"/>
    <property type="project" value="TreeGrafter"/>
</dbReference>
<evidence type="ECO:0000256" key="3">
    <source>
        <dbReference type="PIRSR" id="PIRSR000390-2"/>
    </source>
</evidence>
<feature type="modified residue" description="N6-(pyridoxal phosphate)lysine" evidence="3">
    <location>
        <position position="211"/>
    </location>
</feature>
<dbReference type="PANTHER" id="PTHR30244">
    <property type="entry name" value="TRANSAMINASE"/>
    <property type="match status" value="1"/>
</dbReference>
<keyword evidence="3 4" id="KW-0663">Pyridoxal phosphate</keyword>
<dbReference type="PANTHER" id="PTHR30244:SF34">
    <property type="entry name" value="DTDP-4-AMINO-4,6-DIDEOXYGALACTOSE TRANSAMINASE"/>
    <property type="match status" value="1"/>
</dbReference>
<keyword evidence="5" id="KW-0032">Aminotransferase</keyword>
<dbReference type="InterPro" id="IPR015421">
    <property type="entry name" value="PyrdxlP-dep_Trfase_major"/>
</dbReference>
<feature type="active site" description="Proton acceptor" evidence="2">
    <location>
        <position position="211"/>
    </location>
</feature>
<dbReference type="InterPro" id="IPR015424">
    <property type="entry name" value="PyrdxlP-dep_Trfase"/>
</dbReference>
<dbReference type="GO" id="GO:0008483">
    <property type="term" value="F:transaminase activity"/>
    <property type="evidence" value="ECO:0007669"/>
    <property type="project" value="UniProtKB-KW"/>
</dbReference>
<dbReference type="GO" id="GO:0030170">
    <property type="term" value="F:pyridoxal phosphate binding"/>
    <property type="evidence" value="ECO:0007669"/>
    <property type="project" value="TreeGrafter"/>
</dbReference>
<evidence type="ECO:0000256" key="4">
    <source>
        <dbReference type="RuleBase" id="RU004508"/>
    </source>
</evidence>
<dbReference type="SUPFAM" id="SSF53383">
    <property type="entry name" value="PLP-dependent transferases"/>
    <property type="match status" value="1"/>
</dbReference>
<evidence type="ECO:0000256" key="2">
    <source>
        <dbReference type="PIRSR" id="PIRSR000390-1"/>
    </source>
</evidence>
<dbReference type="InterPro" id="IPR000653">
    <property type="entry name" value="DegT/StrS_aminotransferase"/>
</dbReference>